<reference evidence="13 14" key="1">
    <citation type="submission" date="2016-12" db="EMBL/GenBank/DDBJ databases">
        <authorList>
            <person name="Song W.-J."/>
            <person name="Kurnit D.M."/>
        </authorList>
    </citation>
    <scope>NUCLEOTIDE SEQUENCE [LARGE SCALE GENOMIC DNA]</scope>
    <source>
        <strain evidence="13 14">IMCC3135</strain>
    </source>
</reference>
<evidence type="ECO:0000256" key="1">
    <source>
        <dbReference type="ARBA" id="ARBA00009684"/>
    </source>
</evidence>
<evidence type="ECO:0000256" key="2">
    <source>
        <dbReference type="ARBA" id="ARBA00012052"/>
    </source>
</evidence>
<dbReference type="OrthoDB" id="9809438at2"/>
<dbReference type="Pfam" id="PF00288">
    <property type="entry name" value="GHMP_kinases_N"/>
    <property type="match status" value="1"/>
</dbReference>
<dbReference type="SUPFAM" id="SSF54211">
    <property type="entry name" value="Ribosomal protein S5 domain 2-like"/>
    <property type="match status" value="1"/>
</dbReference>
<dbReference type="Gene3D" id="3.30.70.890">
    <property type="entry name" value="GHMP kinase, C-terminal domain"/>
    <property type="match status" value="1"/>
</dbReference>
<evidence type="ECO:0000259" key="12">
    <source>
        <dbReference type="Pfam" id="PF08544"/>
    </source>
</evidence>
<dbReference type="Proteomes" id="UP000250079">
    <property type="component" value="Chromosome"/>
</dbReference>
<dbReference type="Gene3D" id="3.30.230.10">
    <property type="match status" value="1"/>
</dbReference>
<dbReference type="HAMAP" id="MF_00061">
    <property type="entry name" value="IspE"/>
    <property type="match status" value="1"/>
</dbReference>
<name>A0A2Z2NLB0_9GAMM</name>
<dbReference type="InterPro" id="IPR036554">
    <property type="entry name" value="GHMP_kinase_C_sf"/>
</dbReference>
<keyword evidence="8 10" id="KW-0414">Isoprene biosynthesis</keyword>
<feature type="active site" evidence="10">
    <location>
        <position position="10"/>
    </location>
</feature>
<comment type="similarity">
    <text evidence="1 10">Belongs to the GHMP kinase family. IspE subfamily.</text>
</comment>
<dbReference type="InterPro" id="IPR013750">
    <property type="entry name" value="GHMP_kinase_C_dom"/>
</dbReference>
<evidence type="ECO:0000259" key="11">
    <source>
        <dbReference type="Pfam" id="PF00288"/>
    </source>
</evidence>
<protein>
    <recommendedName>
        <fullName evidence="3 10">4-diphosphocytidyl-2-C-methyl-D-erythritol kinase</fullName>
        <shortName evidence="10">CMK</shortName>
        <ecNumber evidence="2 10">2.7.1.148</ecNumber>
    </recommendedName>
    <alternativeName>
        <fullName evidence="9 10">4-(cytidine-5'-diphospho)-2-C-methyl-D-erythritol kinase</fullName>
    </alternativeName>
</protein>
<evidence type="ECO:0000256" key="7">
    <source>
        <dbReference type="ARBA" id="ARBA00022840"/>
    </source>
</evidence>
<dbReference type="GO" id="GO:0005524">
    <property type="term" value="F:ATP binding"/>
    <property type="evidence" value="ECO:0007669"/>
    <property type="project" value="UniProtKB-UniRule"/>
</dbReference>
<dbReference type="RefSeq" id="WP_088917568.1">
    <property type="nucleotide sequence ID" value="NZ_CP018632.1"/>
</dbReference>
<dbReference type="GO" id="GO:0050515">
    <property type="term" value="F:4-(cytidine 5'-diphospho)-2-C-methyl-D-erythritol kinase activity"/>
    <property type="evidence" value="ECO:0007669"/>
    <property type="project" value="UniProtKB-UniRule"/>
</dbReference>
<evidence type="ECO:0000256" key="6">
    <source>
        <dbReference type="ARBA" id="ARBA00022777"/>
    </source>
</evidence>
<dbReference type="SUPFAM" id="SSF55060">
    <property type="entry name" value="GHMP Kinase, C-terminal domain"/>
    <property type="match status" value="1"/>
</dbReference>
<evidence type="ECO:0000256" key="9">
    <source>
        <dbReference type="ARBA" id="ARBA00032554"/>
    </source>
</evidence>
<dbReference type="PIRSF" id="PIRSF010376">
    <property type="entry name" value="IspE"/>
    <property type="match status" value="1"/>
</dbReference>
<dbReference type="EC" id="2.7.1.148" evidence="2 10"/>
<proteinExistence type="inferred from homology"/>
<comment type="function">
    <text evidence="10">Catalyzes the phosphorylation of the position 2 hydroxy group of 4-diphosphocytidyl-2C-methyl-D-erythritol.</text>
</comment>
<dbReference type="NCBIfam" id="TIGR00154">
    <property type="entry name" value="ispE"/>
    <property type="match status" value="1"/>
</dbReference>
<comment type="pathway">
    <text evidence="10">Isoprenoid biosynthesis; isopentenyl diphosphate biosynthesis via DXP pathway; isopentenyl diphosphate from 1-deoxy-D-xylulose 5-phosphate: step 3/6.</text>
</comment>
<sequence length="280" mass="30492">MTTRWLAPAKINLFLHVTGRRSDGYHTLQTVYQFVNLCDVLQFAVREDSEVHLKSDFKEVPPESNLVVRAARALQAHSGTRAGTDITLEKVIPTGGGLGGGSSDAATTLVALNEFWRLGLSIKELAEIGVTVSADVPVFVYGQASWAEGIGDKLTPVAPLEPWYLIVNPMVQVSTAALFAAPELTRNTSPVTIRDFMDGRSTNVFEKVVVARHPEVGVALDWLRNNYRGFRAKMSGTGSCVFTAFDSQEEAQKLCDLLPKGMKGFVVKGRNASPLYDFSG</sequence>
<organism evidence="13 14">
    <name type="scientific">Granulosicoccus antarcticus IMCC3135</name>
    <dbReference type="NCBI Taxonomy" id="1192854"/>
    <lineage>
        <taxon>Bacteria</taxon>
        <taxon>Pseudomonadati</taxon>
        <taxon>Pseudomonadota</taxon>
        <taxon>Gammaproteobacteria</taxon>
        <taxon>Chromatiales</taxon>
        <taxon>Granulosicoccaceae</taxon>
        <taxon>Granulosicoccus</taxon>
    </lineage>
</organism>
<dbReference type="Pfam" id="PF08544">
    <property type="entry name" value="GHMP_kinases_C"/>
    <property type="match status" value="1"/>
</dbReference>
<dbReference type="InterPro" id="IPR020568">
    <property type="entry name" value="Ribosomal_Su5_D2-typ_SF"/>
</dbReference>
<evidence type="ECO:0000256" key="5">
    <source>
        <dbReference type="ARBA" id="ARBA00022741"/>
    </source>
</evidence>
<evidence type="ECO:0000313" key="13">
    <source>
        <dbReference type="EMBL" id="ASJ72232.1"/>
    </source>
</evidence>
<dbReference type="InterPro" id="IPR004424">
    <property type="entry name" value="IspE"/>
</dbReference>
<dbReference type="UniPathway" id="UPA00056">
    <property type="reaction ID" value="UER00094"/>
</dbReference>
<evidence type="ECO:0000256" key="8">
    <source>
        <dbReference type="ARBA" id="ARBA00023229"/>
    </source>
</evidence>
<keyword evidence="6 10" id="KW-0418">Kinase</keyword>
<dbReference type="GO" id="GO:0016114">
    <property type="term" value="P:terpenoid biosynthetic process"/>
    <property type="evidence" value="ECO:0007669"/>
    <property type="project" value="UniProtKB-UniRule"/>
</dbReference>
<feature type="binding site" evidence="10">
    <location>
        <begin position="93"/>
        <end position="103"/>
    </location>
    <ligand>
        <name>ATP</name>
        <dbReference type="ChEBI" id="CHEBI:30616"/>
    </ligand>
</feature>
<comment type="catalytic activity">
    <reaction evidence="10">
        <text>4-CDP-2-C-methyl-D-erythritol + ATP = 4-CDP-2-C-methyl-D-erythritol 2-phosphate + ADP + H(+)</text>
        <dbReference type="Rhea" id="RHEA:18437"/>
        <dbReference type="ChEBI" id="CHEBI:15378"/>
        <dbReference type="ChEBI" id="CHEBI:30616"/>
        <dbReference type="ChEBI" id="CHEBI:57823"/>
        <dbReference type="ChEBI" id="CHEBI:57919"/>
        <dbReference type="ChEBI" id="CHEBI:456216"/>
        <dbReference type="EC" id="2.7.1.148"/>
    </reaction>
</comment>
<dbReference type="PANTHER" id="PTHR43527">
    <property type="entry name" value="4-DIPHOSPHOCYTIDYL-2-C-METHYL-D-ERYTHRITOL KINASE, CHLOROPLASTIC"/>
    <property type="match status" value="1"/>
</dbReference>
<dbReference type="AlphaFoldDB" id="A0A2Z2NLB0"/>
<keyword evidence="5 10" id="KW-0547">Nucleotide-binding</keyword>
<dbReference type="InterPro" id="IPR006204">
    <property type="entry name" value="GHMP_kinase_N_dom"/>
</dbReference>
<feature type="active site" evidence="10">
    <location>
        <position position="135"/>
    </location>
</feature>
<accession>A0A2Z2NLB0</accession>
<keyword evidence="4 10" id="KW-0808">Transferase</keyword>
<dbReference type="InterPro" id="IPR014721">
    <property type="entry name" value="Ribsml_uS5_D2-typ_fold_subgr"/>
</dbReference>
<dbReference type="EMBL" id="CP018632">
    <property type="protein sequence ID" value="ASJ72232.1"/>
    <property type="molecule type" value="Genomic_DNA"/>
</dbReference>
<evidence type="ECO:0000313" key="14">
    <source>
        <dbReference type="Proteomes" id="UP000250079"/>
    </source>
</evidence>
<dbReference type="KEGG" id="gai:IMCC3135_10690"/>
<keyword evidence="14" id="KW-1185">Reference proteome</keyword>
<evidence type="ECO:0000256" key="3">
    <source>
        <dbReference type="ARBA" id="ARBA00017473"/>
    </source>
</evidence>
<feature type="domain" description="GHMP kinase N-terminal" evidence="11">
    <location>
        <begin position="65"/>
        <end position="143"/>
    </location>
</feature>
<evidence type="ECO:0000256" key="4">
    <source>
        <dbReference type="ARBA" id="ARBA00022679"/>
    </source>
</evidence>
<feature type="domain" description="GHMP kinase C-terminal" evidence="12">
    <location>
        <begin position="190"/>
        <end position="256"/>
    </location>
</feature>
<gene>
    <name evidence="10 13" type="primary">ispE</name>
    <name evidence="13" type="ORF">IMCC3135_10690</name>
</gene>
<dbReference type="PANTHER" id="PTHR43527:SF2">
    <property type="entry name" value="4-DIPHOSPHOCYTIDYL-2-C-METHYL-D-ERYTHRITOL KINASE, CHLOROPLASTIC"/>
    <property type="match status" value="1"/>
</dbReference>
<dbReference type="GO" id="GO:0019288">
    <property type="term" value="P:isopentenyl diphosphate biosynthetic process, methylerythritol 4-phosphate pathway"/>
    <property type="evidence" value="ECO:0007669"/>
    <property type="project" value="UniProtKB-UniRule"/>
</dbReference>
<evidence type="ECO:0000256" key="10">
    <source>
        <dbReference type="HAMAP-Rule" id="MF_00061"/>
    </source>
</evidence>
<keyword evidence="7 10" id="KW-0067">ATP-binding</keyword>